<feature type="domain" description="C2" evidence="2">
    <location>
        <begin position="152"/>
        <end position="300"/>
    </location>
</feature>
<comment type="caution">
    <text evidence="3">The sequence shown here is derived from an EMBL/GenBank/DDBJ whole genome shotgun (WGS) entry which is preliminary data.</text>
</comment>
<dbReference type="OrthoDB" id="5855668at2759"/>
<dbReference type="InterPro" id="IPR045052">
    <property type="entry name" value="Copine"/>
</dbReference>
<dbReference type="EMBL" id="AJWJ01000484">
    <property type="protein sequence ID" value="KAF2070492.1"/>
    <property type="molecule type" value="Genomic_DNA"/>
</dbReference>
<dbReference type="Gene3D" id="2.60.40.150">
    <property type="entry name" value="C2 domain"/>
    <property type="match status" value="1"/>
</dbReference>
<dbReference type="PROSITE" id="PS50004">
    <property type="entry name" value="C2"/>
    <property type="match status" value="1"/>
</dbReference>
<feature type="region of interest" description="Disordered" evidence="1">
    <location>
        <begin position="1"/>
        <end position="115"/>
    </location>
</feature>
<dbReference type="InterPro" id="IPR037768">
    <property type="entry name" value="C2B_Copine"/>
</dbReference>
<dbReference type="SUPFAM" id="SSF49562">
    <property type="entry name" value="C2 domain (Calcium/lipid-binding domain, CaLB)"/>
    <property type="match status" value="1"/>
</dbReference>
<gene>
    <name evidence="3" type="ORF">CYY_008190</name>
</gene>
<dbReference type="SMART" id="SM00239">
    <property type="entry name" value="C2"/>
    <property type="match status" value="1"/>
</dbReference>
<dbReference type="Proteomes" id="UP000695562">
    <property type="component" value="Unassembled WGS sequence"/>
</dbReference>
<dbReference type="GO" id="GO:0071277">
    <property type="term" value="P:cellular response to calcium ion"/>
    <property type="evidence" value="ECO:0007669"/>
    <property type="project" value="TreeGrafter"/>
</dbReference>
<protein>
    <recommendedName>
        <fullName evidence="2">C2 domain-containing protein</fullName>
    </recommendedName>
</protein>
<feature type="compositionally biased region" description="Low complexity" evidence="1">
    <location>
        <begin position="43"/>
        <end position="89"/>
    </location>
</feature>
<evidence type="ECO:0000256" key="1">
    <source>
        <dbReference type="SAM" id="MobiDB-lite"/>
    </source>
</evidence>
<feature type="compositionally biased region" description="Polar residues" evidence="1">
    <location>
        <begin position="20"/>
        <end position="29"/>
    </location>
</feature>
<feature type="compositionally biased region" description="Pro residues" evidence="1">
    <location>
        <begin position="96"/>
        <end position="106"/>
    </location>
</feature>
<dbReference type="InterPro" id="IPR000008">
    <property type="entry name" value="C2_dom"/>
</dbReference>
<proteinExistence type="predicted"/>
<sequence length="321" mass="34558">MSYNNYPGQYGAPAGGAPNLNKNSPSPGQYNLPPQQQAPPPQQQGYPPQQGGYPPQQQQGYPPQQGGYPPQQQQGYPPQQQQGYPPQQQGYGGYPPQQPQYPPQPQGYPGMNSTSYGAYSTTSTYGAYPGYPPQSYGYPAAPGYPPAPYGAPAPYPGVGVVAAPVVGVVAAPMVGEVNYILHLKGSRLDRKDVFSKSDPFVTISVPRNPLYAGKVKDSKKGGGSTANWSVVHRTETIRDNQNPVWQPFTVGLMAICGGNMEKPIKVECWDYDPNGSHDKIGSAVTTLREMQVMKEIRLVNKKRIGFGNTSGVIEILKCAPA</sequence>
<organism evidence="3 4">
    <name type="scientific">Polysphondylium violaceum</name>
    <dbReference type="NCBI Taxonomy" id="133409"/>
    <lineage>
        <taxon>Eukaryota</taxon>
        <taxon>Amoebozoa</taxon>
        <taxon>Evosea</taxon>
        <taxon>Eumycetozoa</taxon>
        <taxon>Dictyostelia</taxon>
        <taxon>Dictyosteliales</taxon>
        <taxon>Dictyosteliaceae</taxon>
        <taxon>Polysphondylium</taxon>
    </lineage>
</organism>
<dbReference type="PANTHER" id="PTHR10857:SF138">
    <property type="entry name" value="COPINE-3"/>
    <property type="match status" value="1"/>
</dbReference>
<feature type="compositionally biased region" description="Low complexity" evidence="1">
    <location>
        <begin position="1"/>
        <end position="18"/>
    </location>
</feature>
<dbReference type="GO" id="GO:0005886">
    <property type="term" value="C:plasma membrane"/>
    <property type="evidence" value="ECO:0007669"/>
    <property type="project" value="TreeGrafter"/>
</dbReference>
<dbReference type="Pfam" id="PF00168">
    <property type="entry name" value="C2"/>
    <property type="match status" value="1"/>
</dbReference>
<evidence type="ECO:0000313" key="4">
    <source>
        <dbReference type="Proteomes" id="UP000695562"/>
    </source>
</evidence>
<reference evidence="3" key="1">
    <citation type="submission" date="2020-01" db="EMBL/GenBank/DDBJ databases">
        <title>Development of genomics and gene disruption for Polysphondylium violaceum indicates a role for the polyketide synthase stlB in stalk morphogenesis.</title>
        <authorList>
            <person name="Narita B."/>
            <person name="Kawabe Y."/>
            <person name="Kin K."/>
            <person name="Saito T."/>
            <person name="Gibbs R."/>
            <person name="Kuspa A."/>
            <person name="Muzny D."/>
            <person name="Queller D."/>
            <person name="Richards S."/>
            <person name="Strassman J."/>
            <person name="Sucgang R."/>
            <person name="Worley K."/>
            <person name="Schaap P."/>
        </authorList>
    </citation>
    <scope>NUCLEOTIDE SEQUENCE</scope>
    <source>
        <strain evidence="3">QSvi11</strain>
    </source>
</reference>
<evidence type="ECO:0000313" key="3">
    <source>
        <dbReference type="EMBL" id="KAF2070492.1"/>
    </source>
</evidence>
<dbReference type="GO" id="GO:0005544">
    <property type="term" value="F:calcium-dependent phospholipid binding"/>
    <property type="evidence" value="ECO:0007669"/>
    <property type="project" value="InterPro"/>
</dbReference>
<dbReference type="PANTHER" id="PTHR10857">
    <property type="entry name" value="COPINE"/>
    <property type="match status" value="1"/>
</dbReference>
<dbReference type="CDD" id="cd04047">
    <property type="entry name" value="C2B_Copine"/>
    <property type="match status" value="1"/>
</dbReference>
<dbReference type="AlphaFoldDB" id="A0A8J4PNZ5"/>
<dbReference type="InterPro" id="IPR035892">
    <property type="entry name" value="C2_domain_sf"/>
</dbReference>
<keyword evidence="4" id="KW-1185">Reference proteome</keyword>
<accession>A0A8J4PNZ5</accession>
<name>A0A8J4PNZ5_9MYCE</name>
<evidence type="ECO:0000259" key="2">
    <source>
        <dbReference type="PROSITE" id="PS50004"/>
    </source>
</evidence>